<dbReference type="SUPFAM" id="SSF53098">
    <property type="entry name" value="Ribonuclease H-like"/>
    <property type="match status" value="1"/>
</dbReference>
<dbReference type="Pfam" id="PF16473">
    <property type="entry name" value="Rv2179c-like"/>
    <property type="match status" value="1"/>
</dbReference>
<dbReference type="EMBL" id="CP009706">
    <property type="protein sequence ID" value="AIU72679.1"/>
    <property type="molecule type" value="Genomic_DNA"/>
</dbReference>
<proteinExistence type="predicted"/>
<evidence type="ECO:0000313" key="2">
    <source>
        <dbReference type="EMBL" id="AIU72679.1"/>
    </source>
</evidence>
<gene>
    <name evidence="2" type="ORF">AT03_09980</name>
</gene>
<dbReference type="KEGG" id="hav:AT03_09980"/>
<reference evidence="2 3" key="1">
    <citation type="journal article" date="2014" name="Gut Pathog.">
        <title>Gene clusters of Hafnia alvei strain FB1 important in survival and pathogenesis: a draft genome perspective.</title>
        <authorList>
            <person name="Tan J.Y."/>
            <person name="Yin W.F."/>
            <person name="Chan K.G."/>
        </authorList>
    </citation>
    <scope>NUCLEOTIDE SEQUENCE [LARGE SCALE GENOMIC DNA]</scope>
    <source>
        <strain evidence="2 3">FB1</strain>
    </source>
</reference>
<dbReference type="InterPro" id="IPR012337">
    <property type="entry name" value="RNaseH-like_sf"/>
</dbReference>
<keyword evidence="3" id="KW-1185">Reference proteome</keyword>
<dbReference type="PATRIC" id="fig|1453496.5.peg.2005"/>
<feature type="domain" description="3'-5' exoribonuclease Rv2179c-like" evidence="1">
    <location>
        <begin position="2"/>
        <end position="174"/>
    </location>
</feature>
<organism evidence="2 3">
    <name type="scientific">Hafnia alvei FB1</name>
    <dbReference type="NCBI Taxonomy" id="1453496"/>
    <lineage>
        <taxon>Bacteria</taxon>
        <taxon>Pseudomonadati</taxon>
        <taxon>Pseudomonadota</taxon>
        <taxon>Gammaproteobacteria</taxon>
        <taxon>Enterobacterales</taxon>
        <taxon>Hafniaceae</taxon>
        <taxon>Hafnia</taxon>
    </lineage>
</organism>
<dbReference type="RefSeq" id="WP_025802008.1">
    <property type="nucleotide sequence ID" value="NZ_CP009706.1"/>
</dbReference>
<name>A0A097R1S5_HAFAL</name>
<dbReference type="eggNOG" id="COG5018">
    <property type="taxonomic scope" value="Bacteria"/>
</dbReference>
<dbReference type="AlphaFoldDB" id="A0A097R1S5"/>
<accession>A0A097R1S5</accession>
<protein>
    <submittedName>
        <fullName evidence="2">Endodeoxyribonuclease</fullName>
    </submittedName>
</protein>
<dbReference type="Gene3D" id="3.30.420.10">
    <property type="entry name" value="Ribonuclease H-like superfamily/Ribonuclease H"/>
    <property type="match status" value="1"/>
</dbReference>
<evidence type="ECO:0000313" key="3">
    <source>
        <dbReference type="Proteomes" id="UP000029986"/>
    </source>
</evidence>
<dbReference type="InterPro" id="IPR036397">
    <property type="entry name" value="RNaseH_sf"/>
</dbReference>
<dbReference type="Proteomes" id="UP000029986">
    <property type="component" value="Chromosome"/>
</dbReference>
<dbReference type="HOGENOM" id="CLU_094039_1_0_6"/>
<dbReference type="GO" id="GO:0003676">
    <property type="term" value="F:nucleic acid binding"/>
    <property type="evidence" value="ECO:0007669"/>
    <property type="project" value="InterPro"/>
</dbReference>
<dbReference type="InterPro" id="IPR033390">
    <property type="entry name" value="Rv2179c-like"/>
</dbReference>
<evidence type="ECO:0000259" key="1">
    <source>
        <dbReference type="Pfam" id="PF16473"/>
    </source>
</evidence>
<dbReference type="OrthoDB" id="256590at2"/>
<sequence length="189" mass="21479">MHHLMLDIETLDTTPSAVILSVAAVFFDPMTGELGESFIAQVSPQKPQPHRTISADTVAWWAQQSDAARKEAFSGTETLKKTLTQFSRFIQINTTDKVHVWGNGKEFDCSILEHAYSQLEMACPWDFWRTQDVRTLVTLARTLGFDPKKTRPFEGVPHLPLDDARHQARYVSDIFRSLRVIPSALENHQ</sequence>